<keyword evidence="5 7" id="KW-0648">Protein biosynthesis</keyword>
<dbReference type="AlphaFoldDB" id="A0A2V2N285"/>
<dbReference type="InterPro" id="IPR000120">
    <property type="entry name" value="Amidase"/>
</dbReference>
<dbReference type="NCBIfam" id="TIGR00132">
    <property type="entry name" value="gatA"/>
    <property type="match status" value="1"/>
</dbReference>
<dbReference type="InterPro" id="IPR004412">
    <property type="entry name" value="GatA"/>
</dbReference>
<keyword evidence="3 7" id="KW-0547">Nucleotide-binding</keyword>
<comment type="caution">
    <text evidence="9">The sequence shown here is derived from an EMBL/GenBank/DDBJ whole genome shotgun (WGS) entry which is preliminary data.</text>
</comment>
<dbReference type="GO" id="GO:0005524">
    <property type="term" value="F:ATP binding"/>
    <property type="evidence" value="ECO:0007669"/>
    <property type="project" value="UniProtKB-KW"/>
</dbReference>
<dbReference type="PANTHER" id="PTHR11895:SF7">
    <property type="entry name" value="GLUTAMYL-TRNA(GLN) AMIDOTRANSFERASE SUBUNIT A, MITOCHONDRIAL"/>
    <property type="match status" value="1"/>
</dbReference>
<comment type="similarity">
    <text evidence="1 7">Belongs to the amidase family. GatA subfamily.</text>
</comment>
<dbReference type="InterPro" id="IPR036928">
    <property type="entry name" value="AS_sf"/>
</dbReference>
<dbReference type="InterPro" id="IPR020556">
    <property type="entry name" value="Amidase_CS"/>
</dbReference>
<comment type="function">
    <text evidence="7">Allows the formation of correctly charged Gln-tRNA(Gln) through the transamidation of misacylated Glu-tRNA(Gln) in organisms which lack glutaminyl-tRNA synthetase. The reaction takes place in the presence of glutamine and ATP through an activated gamma-phospho-Glu-tRNA(Gln).</text>
</comment>
<dbReference type="GO" id="GO:0050567">
    <property type="term" value="F:glutaminyl-tRNA synthase (glutamine-hydrolyzing) activity"/>
    <property type="evidence" value="ECO:0007669"/>
    <property type="project" value="UniProtKB-UniRule"/>
</dbReference>
<evidence type="ECO:0000256" key="2">
    <source>
        <dbReference type="ARBA" id="ARBA00022598"/>
    </source>
</evidence>
<comment type="catalytic activity">
    <reaction evidence="6 7">
        <text>L-glutamyl-tRNA(Gln) + L-glutamine + ATP + H2O = L-glutaminyl-tRNA(Gln) + L-glutamate + ADP + phosphate + H(+)</text>
        <dbReference type="Rhea" id="RHEA:17521"/>
        <dbReference type="Rhea" id="RHEA-COMP:9681"/>
        <dbReference type="Rhea" id="RHEA-COMP:9684"/>
        <dbReference type="ChEBI" id="CHEBI:15377"/>
        <dbReference type="ChEBI" id="CHEBI:15378"/>
        <dbReference type="ChEBI" id="CHEBI:29985"/>
        <dbReference type="ChEBI" id="CHEBI:30616"/>
        <dbReference type="ChEBI" id="CHEBI:43474"/>
        <dbReference type="ChEBI" id="CHEBI:58359"/>
        <dbReference type="ChEBI" id="CHEBI:78520"/>
        <dbReference type="ChEBI" id="CHEBI:78521"/>
        <dbReference type="ChEBI" id="CHEBI:456216"/>
        <dbReference type="EC" id="6.3.5.7"/>
    </reaction>
</comment>
<evidence type="ECO:0000256" key="3">
    <source>
        <dbReference type="ARBA" id="ARBA00022741"/>
    </source>
</evidence>
<dbReference type="GO" id="GO:0016740">
    <property type="term" value="F:transferase activity"/>
    <property type="evidence" value="ECO:0007669"/>
    <property type="project" value="UniProtKB-KW"/>
</dbReference>
<organism evidence="9 10">
    <name type="scientific">Methanospirillum lacunae</name>
    <dbReference type="NCBI Taxonomy" id="668570"/>
    <lineage>
        <taxon>Archaea</taxon>
        <taxon>Methanobacteriati</taxon>
        <taxon>Methanobacteriota</taxon>
        <taxon>Stenosarchaea group</taxon>
        <taxon>Methanomicrobia</taxon>
        <taxon>Methanomicrobiales</taxon>
        <taxon>Methanospirillaceae</taxon>
        <taxon>Methanospirillum</taxon>
    </lineage>
</organism>
<dbReference type="GO" id="GO:0030956">
    <property type="term" value="C:glutamyl-tRNA(Gln) amidotransferase complex"/>
    <property type="evidence" value="ECO:0007669"/>
    <property type="project" value="InterPro"/>
</dbReference>
<dbReference type="PROSITE" id="PS00571">
    <property type="entry name" value="AMIDASES"/>
    <property type="match status" value="1"/>
</dbReference>
<dbReference type="HAMAP" id="MF_00120">
    <property type="entry name" value="GatA"/>
    <property type="match status" value="1"/>
</dbReference>
<evidence type="ECO:0000313" key="9">
    <source>
        <dbReference type="EMBL" id="PWR74414.1"/>
    </source>
</evidence>
<feature type="active site" description="Acyl-ester intermediate" evidence="7">
    <location>
        <position position="137"/>
    </location>
</feature>
<dbReference type="OrthoDB" id="7931at2157"/>
<dbReference type="EC" id="6.3.5.7" evidence="7"/>
<comment type="subunit">
    <text evidence="7">Heterotrimer of A, B and C subunits.</text>
</comment>
<feature type="active site" description="Charge relay system" evidence="7">
    <location>
        <position position="38"/>
    </location>
</feature>
<evidence type="ECO:0000256" key="4">
    <source>
        <dbReference type="ARBA" id="ARBA00022840"/>
    </source>
</evidence>
<dbReference type="RefSeq" id="WP_109967693.1">
    <property type="nucleotide sequence ID" value="NZ_CP176093.1"/>
</dbReference>
<evidence type="ECO:0000256" key="5">
    <source>
        <dbReference type="ARBA" id="ARBA00022917"/>
    </source>
</evidence>
<evidence type="ECO:0000259" key="8">
    <source>
        <dbReference type="Pfam" id="PF01425"/>
    </source>
</evidence>
<dbReference type="InterPro" id="IPR023631">
    <property type="entry name" value="Amidase_dom"/>
</dbReference>
<protein>
    <recommendedName>
        <fullName evidence="7">Glutamyl-tRNA(Gln) amidotransferase subunit A</fullName>
        <shortName evidence="7">Glu-ADT subunit A</shortName>
        <ecNumber evidence="7">6.3.5.7</ecNumber>
    </recommendedName>
</protein>
<evidence type="ECO:0000256" key="6">
    <source>
        <dbReference type="ARBA" id="ARBA00047407"/>
    </source>
</evidence>
<reference evidence="9 10" key="1">
    <citation type="submission" date="2018-05" db="EMBL/GenBank/DDBJ databases">
        <title>Draft genome of Methanospirillum lacunae Ki8-1.</title>
        <authorList>
            <person name="Dueholm M.S."/>
            <person name="Nielsen P.H."/>
            <person name="Bakmann L.F."/>
            <person name="Otzen D.E."/>
        </authorList>
    </citation>
    <scope>NUCLEOTIDE SEQUENCE [LARGE SCALE GENOMIC DNA]</scope>
    <source>
        <strain evidence="9 10">Ki8-1</strain>
    </source>
</reference>
<evidence type="ECO:0000313" key="10">
    <source>
        <dbReference type="Proteomes" id="UP000245657"/>
    </source>
</evidence>
<name>A0A2V2N285_9EURY</name>
<dbReference type="Gene3D" id="3.90.1300.10">
    <property type="entry name" value="Amidase signature (AS) domain"/>
    <property type="match status" value="1"/>
</dbReference>
<feature type="active site" description="Charge relay system" evidence="7">
    <location>
        <position position="113"/>
    </location>
</feature>
<proteinExistence type="inferred from homology"/>
<dbReference type="GeneID" id="97549805"/>
<dbReference type="SUPFAM" id="SSF75304">
    <property type="entry name" value="Amidase signature (AS) enzymes"/>
    <property type="match status" value="1"/>
</dbReference>
<dbReference type="GO" id="GO:0006412">
    <property type="term" value="P:translation"/>
    <property type="evidence" value="ECO:0007669"/>
    <property type="project" value="UniProtKB-UniRule"/>
</dbReference>
<gene>
    <name evidence="7 9" type="primary">gatA</name>
    <name evidence="9" type="ORF">DK846_04520</name>
</gene>
<keyword evidence="2 7" id="KW-0436">Ligase</keyword>
<keyword evidence="4 7" id="KW-0067">ATP-binding</keyword>
<dbReference type="Proteomes" id="UP000245657">
    <property type="component" value="Unassembled WGS sequence"/>
</dbReference>
<keyword evidence="10" id="KW-1185">Reference proteome</keyword>
<keyword evidence="9" id="KW-0808">Transferase</keyword>
<dbReference type="PANTHER" id="PTHR11895">
    <property type="entry name" value="TRANSAMIDASE"/>
    <property type="match status" value="1"/>
</dbReference>
<evidence type="ECO:0000256" key="1">
    <source>
        <dbReference type="ARBA" id="ARBA00008069"/>
    </source>
</evidence>
<dbReference type="Pfam" id="PF01425">
    <property type="entry name" value="Amidase"/>
    <property type="match status" value="1"/>
</dbReference>
<evidence type="ECO:0000256" key="7">
    <source>
        <dbReference type="HAMAP-Rule" id="MF_00120"/>
    </source>
</evidence>
<feature type="domain" description="Amidase" evidence="8">
    <location>
        <begin position="24"/>
        <end position="420"/>
    </location>
</feature>
<sequence>MSKKLTFSISDTINAFITTIPEIEYTDGNLSGTTVAIKDNISTKGIETTCASKILRGYIPPYDAHVVSLLKSAGAAIVGKTNMDEFGMGTTTENSAFGPTLNPCDNNRVPGGSSGGSAAAIAAGYCDMALGSDTGGSIRCPAAFCGIVGLKPSYGRVSRYGLIAYANSLEQIGPMAKDVTGVSRLFSVIAGHDKRDSTSVDRPYTHTPDPSIKGLRIGLPSEFFGEGVDPKVADTVKQAISTLEKAGAEAVPCSMPSMSHALAAYYVICTSEASSNLARFDGIRYGPGGDLRKSWHEEFSDRRQERFGKEVRRRIILGTFSLAAGYFGRYYQKAQTARQMVRDDFTRLFKEVDLVAGPTMPSIAFKLKEKSDPLQMYLSDILTVPANLAGVPAISVPCGKVDGMPVGLQLIGKHFEDEKVIDAAFAYEQEAA</sequence>
<accession>A0A2V2N285</accession>
<dbReference type="EMBL" id="QGMY01000002">
    <property type="protein sequence ID" value="PWR74414.1"/>
    <property type="molecule type" value="Genomic_DNA"/>
</dbReference>